<name>A0A383CRV4_9ZZZZ</name>
<dbReference type="NCBIfam" id="NF047356">
    <property type="entry name" value="RNA_bind_RnpM"/>
    <property type="match status" value="1"/>
</dbReference>
<sequence>MGPEQRHIPTRTCVICRNRREKDVLFRIVRTPEGDIVFDKTGKLNGRGAYVCKDDDHWDDDVYRGKLQAALKIEIDDLAFKLLGRSIVSDVTSRKLSERN</sequence>
<dbReference type="InterPro" id="IPR035931">
    <property type="entry name" value="YlxR-like_sf"/>
</dbReference>
<proteinExistence type="predicted"/>
<dbReference type="EMBL" id="UINC01210729">
    <property type="protein sequence ID" value="SVE34338.1"/>
    <property type="molecule type" value="Genomic_DNA"/>
</dbReference>
<organism evidence="2">
    <name type="scientific">marine metagenome</name>
    <dbReference type="NCBI Taxonomy" id="408172"/>
    <lineage>
        <taxon>unclassified sequences</taxon>
        <taxon>metagenomes</taxon>
        <taxon>ecological metagenomes</taxon>
    </lineage>
</organism>
<dbReference type="Pfam" id="PF04296">
    <property type="entry name" value="YlxR"/>
    <property type="match status" value="1"/>
</dbReference>
<dbReference type="SUPFAM" id="SSF64376">
    <property type="entry name" value="YlxR-like"/>
    <property type="match status" value="1"/>
</dbReference>
<accession>A0A383CRV4</accession>
<feature type="domain" description="YlxR" evidence="1">
    <location>
        <begin position="11"/>
        <end position="78"/>
    </location>
</feature>
<protein>
    <recommendedName>
        <fullName evidence="1">YlxR domain-containing protein</fullName>
    </recommendedName>
</protein>
<dbReference type="InterPro" id="IPR037465">
    <property type="entry name" value="YlxR"/>
</dbReference>
<dbReference type="InterPro" id="IPR007393">
    <property type="entry name" value="YlxR_dom"/>
</dbReference>
<dbReference type="Gene3D" id="3.30.1230.10">
    <property type="entry name" value="YlxR-like"/>
    <property type="match status" value="1"/>
</dbReference>
<dbReference type="PANTHER" id="PTHR34215:SF1">
    <property type="entry name" value="YLXR DOMAIN-CONTAINING PROTEIN"/>
    <property type="match status" value="1"/>
</dbReference>
<dbReference type="PANTHER" id="PTHR34215">
    <property type="entry name" value="BLL0784 PROTEIN"/>
    <property type="match status" value="1"/>
</dbReference>
<reference evidence="2" key="1">
    <citation type="submission" date="2018-05" db="EMBL/GenBank/DDBJ databases">
        <authorList>
            <person name="Lanie J.A."/>
            <person name="Ng W.-L."/>
            <person name="Kazmierczak K.M."/>
            <person name="Andrzejewski T.M."/>
            <person name="Davidsen T.M."/>
            <person name="Wayne K.J."/>
            <person name="Tettelin H."/>
            <person name="Glass J.I."/>
            <person name="Rusch D."/>
            <person name="Podicherti R."/>
            <person name="Tsui H.-C.T."/>
            <person name="Winkler M.E."/>
        </authorList>
    </citation>
    <scope>NUCLEOTIDE SEQUENCE</scope>
</reference>
<dbReference type="AlphaFoldDB" id="A0A383CRV4"/>
<evidence type="ECO:0000259" key="1">
    <source>
        <dbReference type="Pfam" id="PF04296"/>
    </source>
</evidence>
<gene>
    <name evidence="2" type="ORF">METZ01_LOCUS487192</name>
</gene>
<evidence type="ECO:0000313" key="2">
    <source>
        <dbReference type="EMBL" id="SVE34338.1"/>
    </source>
</evidence>